<evidence type="ECO:0000256" key="3">
    <source>
        <dbReference type="ARBA" id="ARBA00007992"/>
    </source>
</evidence>
<accession>A0ABR1VJ52</accession>
<evidence type="ECO:0000256" key="6">
    <source>
        <dbReference type="ARBA" id="ARBA00023002"/>
    </source>
</evidence>
<protein>
    <recommendedName>
        <fullName evidence="8">FAD-binding domain-containing protein</fullName>
    </recommendedName>
</protein>
<dbReference type="SUPFAM" id="SSF51905">
    <property type="entry name" value="FAD/NAD(P)-binding domain"/>
    <property type="match status" value="1"/>
</dbReference>
<feature type="chain" id="PRO_5045083155" description="FAD-binding domain-containing protein" evidence="7">
    <location>
        <begin position="22"/>
        <end position="145"/>
    </location>
</feature>
<evidence type="ECO:0000259" key="8">
    <source>
        <dbReference type="Pfam" id="PF01494"/>
    </source>
</evidence>
<dbReference type="Proteomes" id="UP001433268">
    <property type="component" value="Unassembled WGS sequence"/>
</dbReference>
<dbReference type="InterPro" id="IPR050562">
    <property type="entry name" value="FAD_mOase_fung"/>
</dbReference>
<keyword evidence="4" id="KW-0285">Flavoprotein</keyword>
<comment type="caution">
    <text evidence="9">The sequence shown here is derived from an EMBL/GenBank/DDBJ whole genome shotgun (WGS) entry which is preliminary data.</text>
</comment>
<dbReference type="RefSeq" id="XP_066665074.1">
    <property type="nucleotide sequence ID" value="XM_066815784.1"/>
</dbReference>
<evidence type="ECO:0000256" key="2">
    <source>
        <dbReference type="ARBA" id="ARBA00005179"/>
    </source>
</evidence>
<evidence type="ECO:0000256" key="4">
    <source>
        <dbReference type="ARBA" id="ARBA00022630"/>
    </source>
</evidence>
<proteinExistence type="inferred from homology"/>
<dbReference type="Gene3D" id="3.50.50.60">
    <property type="entry name" value="FAD/NAD(P)-binding domain"/>
    <property type="match status" value="1"/>
</dbReference>
<keyword evidence="10" id="KW-1185">Reference proteome</keyword>
<feature type="signal peptide" evidence="7">
    <location>
        <begin position="1"/>
        <end position="21"/>
    </location>
</feature>
<evidence type="ECO:0000256" key="1">
    <source>
        <dbReference type="ARBA" id="ARBA00001974"/>
    </source>
</evidence>
<feature type="domain" description="FAD-binding" evidence="8">
    <location>
        <begin position="7"/>
        <end position="84"/>
    </location>
</feature>
<comment type="similarity">
    <text evidence="3">Belongs to the paxM FAD-dependent monooxygenase family.</text>
</comment>
<dbReference type="InterPro" id="IPR002938">
    <property type="entry name" value="FAD-bd"/>
</dbReference>
<gene>
    <name evidence="9" type="ORF">PG997_011469</name>
</gene>
<dbReference type="EMBL" id="JAQQWN010000008">
    <property type="protein sequence ID" value="KAK8071266.1"/>
    <property type="molecule type" value="Genomic_DNA"/>
</dbReference>
<dbReference type="PANTHER" id="PTHR47356">
    <property type="entry name" value="FAD-DEPENDENT MONOOXYGENASE ASQG-RELATED"/>
    <property type="match status" value="1"/>
</dbReference>
<dbReference type="GeneID" id="92048844"/>
<comment type="pathway">
    <text evidence="2">Secondary metabolite biosynthesis.</text>
</comment>
<evidence type="ECO:0000313" key="10">
    <source>
        <dbReference type="Proteomes" id="UP001433268"/>
    </source>
</evidence>
<sequence length="145" mass="15791">MSQPGFKIVIVGFSVTGLTLAHCLDKLGVEYIILEKRSAIVLKGGTSVAIMPNGGRILDQLGLYDAFENDTVPLDLTDTYLPDHMNVSRTSPRFTSTKPSPTPNRVVLAPELTPMMEGDMAVGADGIHSKTLREMWRVMGEPVFS</sequence>
<evidence type="ECO:0000313" key="9">
    <source>
        <dbReference type="EMBL" id="KAK8071266.1"/>
    </source>
</evidence>
<keyword evidence="7" id="KW-0732">Signal</keyword>
<comment type="cofactor">
    <cofactor evidence="1">
        <name>FAD</name>
        <dbReference type="ChEBI" id="CHEBI:57692"/>
    </cofactor>
</comment>
<dbReference type="Pfam" id="PF01494">
    <property type="entry name" value="FAD_binding_3"/>
    <property type="match status" value="1"/>
</dbReference>
<evidence type="ECO:0000256" key="5">
    <source>
        <dbReference type="ARBA" id="ARBA00022827"/>
    </source>
</evidence>
<dbReference type="InterPro" id="IPR036188">
    <property type="entry name" value="FAD/NAD-bd_sf"/>
</dbReference>
<organism evidence="9 10">
    <name type="scientific">Apiospora hydei</name>
    <dbReference type="NCBI Taxonomy" id="1337664"/>
    <lineage>
        <taxon>Eukaryota</taxon>
        <taxon>Fungi</taxon>
        <taxon>Dikarya</taxon>
        <taxon>Ascomycota</taxon>
        <taxon>Pezizomycotina</taxon>
        <taxon>Sordariomycetes</taxon>
        <taxon>Xylariomycetidae</taxon>
        <taxon>Amphisphaeriales</taxon>
        <taxon>Apiosporaceae</taxon>
        <taxon>Apiospora</taxon>
    </lineage>
</organism>
<dbReference type="PANTHER" id="PTHR47356:SF2">
    <property type="entry name" value="FAD-BINDING DOMAIN-CONTAINING PROTEIN-RELATED"/>
    <property type="match status" value="1"/>
</dbReference>
<keyword evidence="6" id="KW-0560">Oxidoreductase</keyword>
<keyword evidence="5" id="KW-0274">FAD</keyword>
<reference evidence="9 10" key="1">
    <citation type="submission" date="2023-01" db="EMBL/GenBank/DDBJ databases">
        <title>Analysis of 21 Apiospora genomes using comparative genomics revels a genus with tremendous synthesis potential of carbohydrate active enzymes and secondary metabolites.</title>
        <authorList>
            <person name="Sorensen T."/>
        </authorList>
    </citation>
    <scope>NUCLEOTIDE SEQUENCE [LARGE SCALE GENOMIC DNA]</scope>
    <source>
        <strain evidence="9 10">CBS 114990</strain>
    </source>
</reference>
<evidence type="ECO:0000256" key="7">
    <source>
        <dbReference type="SAM" id="SignalP"/>
    </source>
</evidence>
<name>A0ABR1VJ52_9PEZI</name>